<gene>
    <name evidence="3" type="ORF">TRAPUB_10960</name>
</gene>
<reference evidence="3 4" key="1">
    <citation type="submission" date="2016-10" db="EMBL/GenBank/DDBJ databases">
        <title>Genome sequence of the basidiomycete white-rot fungus Trametes pubescens.</title>
        <authorList>
            <person name="Makela M.R."/>
            <person name="Granchi Z."/>
            <person name="Peng M."/>
            <person name="De Vries R.P."/>
            <person name="Grigoriev I."/>
            <person name="Riley R."/>
            <person name="Hilden K."/>
        </authorList>
    </citation>
    <scope>NUCLEOTIDE SEQUENCE [LARGE SCALE GENOMIC DNA]</scope>
    <source>
        <strain evidence="3 4">FBCC735</strain>
    </source>
</reference>
<feature type="transmembrane region" description="Helical" evidence="2">
    <location>
        <begin position="53"/>
        <end position="71"/>
    </location>
</feature>
<comment type="caution">
    <text evidence="3">The sequence shown here is derived from an EMBL/GenBank/DDBJ whole genome shotgun (WGS) entry which is preliminary data.</text>
</comment>
<dbReference type="PANTHER" id="PTHR28008:SF1">
    <property type="entry name" value="DOMAIN PROTEIN, PUTATIVE (AFU_ORTHOLOGUE AFUA_3G10980)-RELATED"/>
    <property type="match status" value="1"/>
</dbReference>
<evidence type="ECO:0000256" key="2">
    <source>
        <dbReference type="SAM" id="Phobius"/>
    </source>
</evidence>
<feature type="transmembrane region" description="Helical" evidence="2">
    <location>
        <begin position="112"/>
        <end position="132"/>
    </location>
</feature>
<keyword evidence="2" id="KW-0812">Transmembrane</keyword>
<evidence type="ECO:0000313" key="4">
    <source>
        <dbReference type="Proteomes" id="UP000184267"/>
    </source>
</evidence>
<dbReference type="OMA" id="IPKYDMP"/>
<organism evidence="3 4">
    <name type="scientific">Trametes pubescens</name>
    <name type="common">White-rot fungus</name>
    <dbReference type="NCBI Taxonomy" id="154538"/>
    <lineage>
        <taxon>Eukaryota</taxon>
        <taxon>Fungi</taxon>
        <taxon>Dikarya</taxon>
        <taxon>Basidiomycota</taxon>
        <taxon>Agaricomycotina</taxon>
        <taxon>Agaricomycetes</taxon>
        <taxon>Polyporales</taxon>
        <taxon>Polyporaceae</taxon>
        <taxon>Trametes</taxon>
    </lineage>
</organism>
<dbReference type="OrthoDB" id="63581at2759"/>
<evidence type="ECO:0000313" key="3">
    <source>
        <dbReference type="EMBL" id="OJT12483.1"/>
    </source>
</evidence>
<feature type="region of interest" description="Disordered" evidence="1">
    <location>
        <begin position="204"/>
        <end position="270"/>
    </location>
</feature>
<sequence length="270" mass="31127">MPRLPDSDATPDPLWTRTARRSRKAVRRLNKSIMRSHTFRIPKYDMPIRLRPWFVVFTCFILVSLALLGFTNFTHALPLNDKLLHFFCMAIATGVFYFIFDVEEDARRIWFWRNAPLIFSGVVCFFFGGIISEIVQSMLPYKEFQAGDIAANLLGSTLGLYIAYHLERYYRHRREISRLYQPLNTDGMSDDEEESDVDGTQLLPLHYEPHTPRTPGSKPSGTPRTQKTVRIADVWDEREDLFDIGDESDDDEPRSRAGPPPPPKIVVSGE</sequence>
<dbReference type="PANTHER" id="PTHR28008">
    <property type="entry name" value="DOMAIN PROTEIN, PUTATIVE (AFU_ORTHOLOGUE AFUA_3G10980)-RELATED"/>
    <property type="match status" value="1"/>
</dbReference>
<protein>
    <recommendedName>
        <fullName evidence="5">VanZ-like domain-containing protein</fullName>
    </recommendedName>
</protein>
<dbReference type="EMBL" id="MNAD01000481">
    <property type="protein sequence ID" value="OJT12483.1"/>
    <property type="molecule type" value="Genomic_DNA"/>
</dbReference>
<dbReference type="Proteomes" id="UP000184267">
    <property type="component" value="Unassembled WGS sequence"/>
</dbReference>
<name>A0A1M2VY32_TRAPU</name>
<evidence type="ECO:0000256" key="1">
    <source>
        <dbReference type="SAM" id="MobiDB-lite"/>
    </source>
</evidence>
<accession>A0A1M2VY32</accession>
<feature type="transmembrane region" description="Helical" evidence="2">
    <location>
        <begin position="83"/>
        <end position="100"/>
    </location>
</feature>
<feature type="compositionally biased region" description="Acidic residues" evidence="1">
    <location>
        <begin position="234"/>
        <end position="252"/>
    </location>
</feature>
<evidence type="ECO:0008006" key="5">
    <source>
        <dbReference type="Google" id="ProtNLM"/>
    </source>
</evidence>
<feature type="compositionally biased region" description="Polar residues" evidence="1">
    <location>
        <begin position="217"/>
        <end position="228"/>
    </location>
</feature>
<dbReference type="AlphaFoldDB" id="A0A1M2VY32"/>
<feature type="transmembrane region" description="Helical" evidence="2">
    <location>
        <begin position="144"/>
        <end position="164"/>
    </location>
</feature>
<keyword evidence="2" id="KW-1133">Transmembrane helix</keyword>
<keyword evidence="2" id="KW-0472">Membrane</keyword>
<proteinExistence type="predicted"/>
<keyword evidence="4" id="KW-1185">Reference proteome</keyword>